<organism evidence="5 6">
    <name type="scientific">Luedemannella helvata</name>
    <dbReference type="NCBI Taxonomy" id="349315"/>
    <lineage>
        <taxon>Bacteria</taxon>
        <taxon>Bacillati</taxon>
        <taxon>Actinomycetota</taxon>
        <taxon>Actinomycetes</taxon>
        <taxon>Micromonosporales</taxon>
        <taxon>Micromonosporaceae</taxon>
        <taxon>Luedemannella</taxon>
    </lineage>
</organism>
<reference evidence="6" key="1">
    <citation type="journal article" date="2019" name="Int. J. Syst. Evol. Microbiol.">
        <title>The Global Catalogue of Microorganisms (GCM) 10K type strain sequencing project: providing services to taxonomists for standard genome sequencing and annotation.</title>
        <authorList>
            <consortium name="The Broad Institute Genomics Platform"/>
            <consortium name="The Broad Institute Genome Sequencing Center for Infectious Disease"/>
            <person name="Wu L."/>
            <person name="Ma J."/>
        </authorList>
    </citation>
    <scope>NUCLEOTIDE SEQUENCE [LARGE SCALE GENOMIC DNA]</scope>
    <source>
        <strain evidence="6">JCM 13249</strain>
    </source>
</reference>
<dbReference type="Gene3D" id="1.10.10.10">
    <property type="entry name" value="Winged helix-like DNA-binding domain superfamily/Winged helix DNA-binding domain"/>
    <property type="match status" value="1"/>
</dbReference>
<dbReference type="Pfam" id="PF07729">
    <property type="entry name" value="FCD"/>
    <property type="match status" value="1"/>
</dbReference>
<evidence type="ECO:0000256" key="2">
    <source>
        <dbReference type="ARBA" id="ARBA00023125"/>
    </source>
</evidence>
<dbReference type="InterPro" id="IPR011711">
    <property type="entry name" value="GntR_C"/>
</dbReference>
<dbReference type="SUPFAM" id="SSF48008">
    <property type="entry name" value="GntR ligand-binding domain-like"/>
    <property type="match status" value="1"/>
</dbReference>
<evidence type="ECO:0000313" key="5">
    <source>
        <dbReference type="EMBL" id="GAA1758770.1"/>
    </source>
</evidence>
<dbReference type="SUPFAM" id="SSF46785">
    <property type="entry name" value="Winged helix' DNA-binding domain"/>
    <property type="match status" value="1"/>
</dbReference>
<dbReference type="Gene3D" id="1.20.120.530">
    <property type="entry name" value="GntR ligand-binding domain-like"/>
    <property type="match status" value="1"/>
</dbReference>
<feature type="domain" description="HTH gntR-type" evidence="4">
    <location>
        <begin position="11"/>
        <end position="78"/>
    </location>
</feature>
<keyword evidence="3" id="KW-0804">Transcription</keyword>
<keyword evidence="6" id="KW-1185">Reference proteome</keyword>
<accession>A0ABN2KKU1</accession>
<dbReference type="Pfam" id="PF00392">
    <property type="entry name" value="GntR"/>
    <property type="match status" value="1"/>
</dbReference>
<keyword evidence="1" id="KW-0805">Transcription regulation</keyword>
<dbReference type="Proteomes" id="UP001500655">
    <property type="component" value="Unassembled WGS sequence"/>
</dbReference>
<dbReference type="PANTHER" id="PTHR43537">
    <property type="entry name" value="TRANSCRIPTIONAL REGULATOR, GNTR FAMILY"/>
    <property type="match status" value="1"/>
</dbReference>
<dbReference type="PANTHER" id="PTHR43537:SF5">
    <property type="entry name" value="UXU OPERON TRANSCRIPTIONAL REGULATOR"/>
    <property type="match status" value="1"/>
</dbReference>
<dbReference type="InterPro" id="IPR008920">
    <property type="entry name" value="TF_FadR/GntR_C"/>
</dbReference>
<protein>
    <submittedName>
        <fullName evidence="5">GntR family transcriptional regulator</fullName>
    </submittedName>
</protein>
<name>A0ABN2KKU1_9ACTN</name>
<dbReference type="PROSITE" id="PS50949">
    <property type="entry name" value="HTH_GNTR"/>
    <property type="match status" value="1"/>
</dbReference>
<dbReference type="SMART" id="SM00345">
    <property type="entry name" value="HTH_GNTR"/>
    <property type="match status" value="1"/>
</dbReference>
<dbReference type="InterPro" id="IPR036388">
    <property type="entry name" value="WH-like_DNA-bd_sf"/>
</dbReference>
<evidence type="ECO:0000256" key="1">
    <source>
        <dbReference type="ARBA" id="ARBA00023015"/>
    </source>
</evidence>
<evidence type="ECO:0000313" key="6">
    <source>
        <dbReference type="Proteomes" id="UP001500655"/>
    </source>
</evidence>
<dbReference type="InterPro" id="IPR000524">
    <property type="entry name" value="Tscrpt_reg_HTH_GntR"/>
</dbReference>
<keyword evidence="2" id="KW-0238">DNA-binding</keyword>
<sequence length="236" mass="26657">MDPTLYTAERGQAGERAYTELKRRLLVGEFPLRIRLGEERLAALLGVSRTPVRQALARLHAERLVDRLPDGGYSPAAPNLVEIRQLYEVRRSLEMSAMLRPEELGTRHDRDMIESLREDWRALRLDTPDPDPGFVLLDESFHVRLAEASGNAALAELLGVVNERIRIVRMHDFLTEERIDRTITQHLGIVEAVGTGDLDTAHRRFTMHLGESIAVVEERATRALAKMMASDFGITT</sequence>
<dbReference type="SMART" id="SM00895">
    <property type="entry name" value="FCD"/>
    <property type="match status" value="1"/>
</dbReference>
<evidence type="ECO:0000259" key="4">
    <source>
        <dbReference type="PROSITE" id="PS50949"/>
    </source>
</evidence>
<proteinExistence type="predicted"/>
<dbReference type="RefSeq" id="WP_344082378.1">
    <property type="nucleotide sequence ID" value="NZ_BAAALS010000015.1"/>
</dbReference>
<evidence type="ECO:0000256" key="3">
    <source>
        <dbReference type="ARBA" id="ARBA00023163"/>
    </source>
</evidence>
<comment type="caution">
    <text evidence="5">The sequence shown here is derived from an EMBL/GenBank/DDBJ whole genome shotgun (WGS) entry which is preliminary data.</text>
</comment>
<dbReference type="EMBL" id="BAAALS010000015">
    <property type="protein sequence ID" value="GAA1758770.1"/>
    <property type="molecule type" value="Genomic_DNA"/>
</dbReference>
<dbReference type="InterPro" id="IPR036390">
    <property type="entry name" value="WH_DNA-bd_sf"/>
</dbReference>
<gene>
    <name evidence="5" type="ORF">GCM10009681_32460</name>
</gene>